<reference evidence="2 3" key="1">
    <citation type="submission" date="2021-02" db="EMBL/GenBank/DDBJ databases">
        <title>Genome assembly of Pseudopithomyces chartarum.</title>
        <authorList>
            <person name="Jauregui R."/>
            <person name="Singh J."/>
            <person name="Voisey C."/>
        </authorList>
    </citation>
    <scope>NUCLEOTIDE SEQUENCE [LARGE SCALE GENOMIC DNA]</scope>
    <source>
        <strain evidence="2 3">AGR01</strain>
    </source>
</reference>
<organism evidence="2 3">
    <name type="scientific">Pseudopithomyces chartarum</name>
    <dbReference type="NCBI Taxonomy" id="1892770"/>
    <lineage>
        <taxon>Eukaryota</taxon>
        <taxon>Fungi</taxon>
        <taxon>Dikarya</taxon>
        <taxon>Ascomycota</taxon>
        <taxon>Pezizomycotina</taxon>
        <taxon>Dothideomycetes</taxon>
        <taxon>Pleosporomycetidae</taxon>
        <taxon>Pleosporales</taxon>
        <taxon>Massarineae</taxon>
        <taxon>Didymosphaeriaceae</taxon>
        <taxon>Pseudopithomyces</taxon>
    </lineage>
</organism>
<feature type="compositionally biased region" description="Basic and acidic residues" evidence="1">
    <location>
        <begin position="311"/>
        <end position="330"/>
    </location>
</feature>
<sequence>MQSCPVPDVDRALSPYIRSREEALKIRRTLSKYLTASLRPVNSATQTQHLNHGIPHGLGAVGTNPPGLKGTRGAYLDAIRSHKAAQTKLERLQSSLAELQERHMTETPINDKSQENDVFQSYIALLRQRRRSAELEIVTKSLEKLLNVNPIQGSREPRDRIKDLIGEQPSLPAERLESLSVREENDTSILRLKKEVIDARTSMELSKAARSEVHDASREVPSLEVQVHALARARDEMVVWVQNELAKMEEESGFLEDASPVKRPATTPQVQDLALSESQIQACYTRYTASRSTAITYHQSLQQQQASLPKRGTDATHDPADTSSDSEKPRSSIRTAQLLPYLPHLAQIHTNERHLLTDAVYLQTQISSGDNDMSDSLARLADESHLLPSGSRGVEPWGRAAVELEERNTQTINERLQTSILEINKITAIVNLLSLQSEVLDSN</sequence>
<evidence type="ECO:0000256" key="1">
    <source>
        <dbReference type="SAM" id="MobiDB-lite"/>
    </source>
</evidence>
<evidence type="ECO:0000313" key="3">
    <source>
        <dbReference type="Proteomes" id="UP001280581"/>
    </source>
</evidence>
<proteinExistence type="predicted"/>
<keyword evidence="3" id="KW-1185">Reference proteome</keyword>
<dbReference type="EMBL" id="WVTA01000007">
    <property type="protein sequence ID" value="KAK3208804.1"/>
    <property type="molecule type" value="Genomic_DNA"/>
</dbReference>
<gene>
    <name evidence="2" type="ORF">GRF29_77g2036693</name>
</gene>
<name>A0AAN6RI15_9PLEO</name>
<evidence type="ECO:0000313" key="2">
    <source>
        <dbReference type="EMBL" id="KAK3208804.1"/>
    </source>
</evidence>
<accession>A0AAN6RI15</accession>
<protein>
    <submittedName>
        <fullName evidence="2">Uncharacterized protein</fullName>
    </submittedName>
</protein>
<feature type="region of interest" description="Disordered" evidence="1">
    <location>
        <begin position="300"/>
        <end position="333"/>
    </location>
</feature>
<dbReference type="Proteomes" id="UP001280581">
    <property type="component" value="Unassembled WGS sequence"/>
</dbReference>
<comment type="caution">
    <text evidence="2">The sequence shown here is derived from an EMBL/GenBank/DDBJ whole genome shotgun (WGS) entry which is preliminary data.</text>
</comment>
<dbReference type="AlphaFoldDB" id="A0AAN6RI15"/>